<name>A0A133U4I0_9EURY</name>
<dbReference type="EMBL" id="LHXK01000056">
    <property type="protein sequence ID" value="KXA89090.1"/>
    <property type="molecule type" value="Genomic_DNA"/>
</dbReference>
<gene>
    <name evidence="1" type="ORF">AKJ61_03590</name>
</gene>
<sequence length="151" mass="17885">MIEKLSERVKTPSPENKIEFFSDGNNDYTSVLPKYFAESRTNYGQLIKIREGGRVVDKERRVIYGKPSPEDIETTDVENFNGILRERVGRLVRKTKCFSKLRPRLECSIELFQFYWNFMNEFKEGKSPAMTEGLTDHIWTWHEFLTWHPSV</sequence>
<evidence type="ECO:0000313" key="1">
    <source>
        <dbReference type="EMBL" id="KXA89090.1"/>
    </source>
</evidence>
<protein>
    <recommendedName>
        <fullName evidence="3">Transposase</fullName>
    </recommendedName>
</protein>
<dbReference type="AlphaFoldDB" id="A0A133U4I0"/>
<evidence type="ECO:0008006" key="3">
    <source>
        <dbReference type="Google" id="ProtNLM"/>
    </source>
</evidence>
<evidence type="ECO:0000313" key="2">
    <source>
        <dbReference type="Proteomes" id="UP000070184"/>
    </source>
</evidence>
<accession>A0A133U4I0</accession>
<dbReference type="Proteomes" id="UP000070184">
    <property type="component" value="Unassembled WGS sequence"/>
</dbReference>
<reference evidence="1 2" key="1">
    <citation type="journal article" date="2016" name="Sci. Rep.">
        <title>Metabolic traits of an uncultured archaeal lineage -MSBL1- from brine pools of the Red Sea.</title>
        <authorList>
            <person name="Mwirichia R."/>
            <person name="Alam I."/>
            <person name="Rashid M."/>
            <person name="Vinu M."/>
            <person name="Ba-Alawi W."/>
            <person name="Anthony Kamau A."/>
            <person name="Kamanda Ngugi D."/>
            <person name="Goker M."/>
            <person name="Klenk H.P."/>
            <person name="Bajic V."/>
            <person name="Stingl U."/>
        </authorList>
    </citation>
    <scope>NUCLEOTIDE SEQUENCE [LARGE SCALE GENOMIC DNA]</scope>
    <source>
        <strain evidence="1">SCGC-AAA259B11</strain>
    </source>
</reference>
<comment type="caution">
    <text evidence="1">The sequence shown here is derived from an EMBL/GenBank/DDBJ whole genome shotgun (WGS) entry which is preliminary data.</text>
</comment>
<proteinExistence type="predicted"/>
<keyword evidence="2" id="KW-1185">Reference proteome</keyword>
<organism evidence="1 2">
    <name type="scientific">candidate division MSBL1 archaeon SCGC-AAA259B11</name>
    <dbReference type="NCBI Taxonomy" id="1698260"/>
    <lineage>
        <taxon>Archaea</taxon>
        <taxon>Methanobacteriati</taxon>
        <taxon>Methanobacteriota</taxon>
        <taxon>candidate division MSBL1</taxon>
    </lineage>
</organism>